<dbReference type="EMBL" id="BARV01009987">
    <property type="protein sequence ID" value="GAI06493.1"/>
    <property type="molecule type" value="Genomic_DNA"/>
</dbReference>
<comment type="caution">
    <text evidence="2">The sequence shown here is derived from an EMBL/GenBank/DDBJ whole genome shotgun (WGS) entry which is preliminary data.</text>
</comment>
<organism evidence="2">
    <name type="scientific">marine sediment metagenome</name>
    <dbReference type="NCBI Taxonomy" id="412755"/>
    <lineage>
        <taxon>unclassified sequences</taxon>
        <taxon>metagenomes</taxon>
        <taxon>ecological metagenomes</taxon>
    </lineage>
</organism>
<reference evidence="2" key="1">
    <citation type="journal article" date="2014" name="Front. Microbiol.">
        <title>High frequency of phylogenetically diverse reductive dehalogenase-homologous genes in deep subseafloor sedimentary metagenomes.</title>
        <authorList>
            <person name="Kawai M."/>
            <person name="Futagami T."/>
            <person name="Toyoda A."/>
            <person name="Takaki Y."/>
            <person name="Nishi S."/>
            <person name="Hori S."/>
            <person name="Arai W."/>
            <person name="Tsubouchi T."/>
            <person name="Morono Y."/>
            <person name="Uchiyama I."/>
            <person name="Ito T."/>
            <person name="Fujiyama A."/>
            <person name="Inagaki F."/>
            <person name="Takami H."/>
        </authorList>
    </citation>
    <scope>NUCLEOTIDE SEQUENCE</scope>
    <source>
        <strain evidence="2">Expedition CK06-06</strain>
    </source>
</reference>
<evidence type="ECO:0000259" key="1">
    <source>
        <dbReference type="Pfam" id="PF18998"/>
    </source>
</evidence>
<protein>
    <recommendedName>
        <fullName evidence="1">Bacterial repeat domain-containing protein</fullName>
    </recommendedName>
</protein>
<accession>X1KIJ8</accession>
<feature type="non-terminal residue" evidence="2">
    <location>
        <position position="1"/>
    </location>
</feature>
<feature type="domain" description="Bacterial repeat" evidence="1">
    <location>
        <begin position="6"/>
        <end position="57"/>
    </location>
</feature>
<name>X1KIJ8_9ZZZZ</name>
<dbReference type="InterPro" id="IPR044060">
    <property type="entry name" value="Bacterial_rp_domain"/>
</dbReference>
<gene>
    <name evidence="2" type="ORF">S06H3_19493</name>
</gene>
<dbReference type="AlphaFoldDB" id="X1KIJ8"/>
<evidence type="ECO:0000313" key="2">
    <source>
        <dbReference type="EMBL" id="GAI06493.1"/>
    </source>
</evidence>
<sequence length="101" mass="10587">DPTIGGHSYPKGVKVYISATPASGWEFDSWTGDVADTSSASTTVTMNADKTVTANFRELDYGSITADTITLTSAEQGENVSQSFPGAGFSYRCSTAMACLL</sequence>
<proteinExistence type="predicted"/>
<dbReference type="Pfam" id="PF18998">
    <property type="entry name" value="Flg_new_2"/>
    <property type="match status" value="1"/>
</dbReference>